<evidence type="ECO:0000256" key="9">
    <source>
        <dbReference type="PIRSR" id="PIRSR036565-2"/>
    </source>
</evidence>
<evidence type="ECO:0000256" key="1">
    <source>
        <dbReference type="ARBA" id="ARBA00001964"/>
    </source>
</evidence>
<comment type="subcellular location">
    <subcellularLocation>
        <location evidence="2">Mitochondrion</location>
    </subcellularLocation>
</comment>
<dbReference type="InterPro" id="IPR012000">
    <property type="entry name" value="Thiamin_PyroP_enz_cen_dom"/>
</dbReference>
<feature type="domain" description="Thiamine pyrophosphate enzyme TPP-binding" evidence="12">
    <location>
        <begin position="433"/>
        <end position="523"/>
    </location>
</feature>
<organism evidence="14 15">
    <name type="scientific">Tilletia horrida</name>
    <dbReference type="NCBI Taxonomy" id="155126"/>
    <lineage>
        <taxon>Eukaryota</taxon>
        <taxon>Fungi</taxon>
        <taxon>Dikarya</taxon>
        <taxon>Basidiomycota</taxon>
        <taxon>Ustilaginomycotina</taxon>
        <taxon>Exobasidiomycetes</taxon>
        <taxon>Tilletiales</taxon>
        <taxon>Tilletiaceae</taxon>
        <taxon>Tilletia</taxon>
    </lineage>
</organism>
<feature type="binding site" evidence="9">
    <location>
        <position position="508"/>
    </location>
    <ligand>
        <name>Mg(2+)</name>
        <dbReference type="ChEBI" id="CHEBI:18420"/>
    </ligand>
</feature>
<dbReference type="PANTHER" id="PTHR43452:SF30">
    <property type="entry name" value="PYRUVATE DECARBOXYLASE ISOZYME 1-RELATED"/>
    <property type="match status" value="1"/>
</dbReference>
<gene>
    <name evidence="14" type="ORF">OC842_007359</name>
</gene>
<dbReference type="Pfam" id="PF02776">
    <property type="entry name" value="TPP_enzyme_N"/>
    <property type="match status" value="1"/>
</dbReference>
<dbReference type="FunFam" id="3.40.50.970:FF:000019">
    <property type="entry name" value="Pyruvate decarboxylase isozyme"/>
    <property type="match status" value="1"/>
</dbReference>
<keyword evidence="6 9" id="KW-0460">Magnesium</keyword>
<dbReference type="CDD" id="cd02005">
    <property type="entry name" value="TPP_PDC_IPDC"/>
    <property type="match status" value="1"/>
</dbReference>
<dbReference type="PIRSF" id="PIRSF036565">
    <property type="entry name" value="Pyruvt_ip_decrb"/>
    <property type="match status" value="1"/>
</dbReference>
<feature type="binding site" evidence="9">
    <location>
        <position position="479"/>
    </location>
    <ligand>
        <name>Mg(2+)</name>
        <dbReference type="ChEBI" id="CHEBI:18420"/>
    </ligand>
</feature>
<proteinExistence type="inferred from homology"/>
<dbReference type="GO" id="GO:0000287">
    <property type="term" value="F:magnesium ion binding"/>
    <property type="evidence" value="ECO:0007669"/>
    <property type="project" value="InterPro"/>
</dbReference>
<dbReference type="InterPro" id="IPR029035">
    <property type="entry name" value="DHS-like_NAD/FAD-binding_dom"/>
</dbReference>
<dbReference type="Gene3D" id="3.40.50.1220">
    <property type="entry name" value="TPP-binding domain"/>
    <property type="match status" value="1"/>
</dbReference>
<comment type="cofactor">
    <cofactor evidence="9">
        <name>Mg(2+)</name>
        <dbReference type="ChEBI" id="CHEBI:18420"/>
    </cofactor>
    <text evidence="9">Binds 1 Mg(2+) per subunit.</text>
</comment>
<dbReference type="GO" id="GO:0004737">
    <property type="term" value="F:pyruvate decarboxylase activity"/>
    <property type="evidence" value="ECO:0007669"/>
    <property type="project" value="TreeGrafter"/>
</dbReference>
<feature type="binding site" evidence="9">
    <location>
        <position position="506"/>
    </location>
    <ligand>
        <name>Mg(2+)</name>
        <dbReference type="ChEBI" id="CHEBI:18420"/>
    </ligand>
</feature>
<dbReference type="InterPro" id="IPR012110">
    <property type="entry name" value="PDC/IPDC-like"/>
</dbReference>
<dbReference type="GO" id="GO:0005739">
    <property type="term" value="C:mitochondrion"/>
    <property type="evidence" value="ECO:0007669"/>
    <property type="project" value="UniProtKB-SubCell"/>
</dbReference>
<evidence type="ECO:0000313" key="14">
    <source>
        <dbReference type="EMBL" id="KAK0519696.1"/>
    </source>
</evidence>
<comment type="cofactor">
    <cofactor evidence="1">
        <name>thiamine diphosphate</name>
        <dbReference type="ChEBI" id="CHEBI:58937"/>
    </cofactor>
</comment>
<evidence type="ECO:0000256" key="2">
    <source>
        <dbReference type="ARBA" id="ARBA00004173"/>
    </source>
</evidence>
<accession>A0AAN6G5M8</accession>
<dbReference type="Pfam" id="PF00205">
    <property type="entry name" value="TPP_enzyme_M"/>
    <property type="match status" value="1"/>
</dbReference>
<comment type="similarity">
    <text evidence="3 10">Belongs to the TPP enzyme family.</text>
</comment>
<dbReference type="Proteomes" id="UP001176521">
    <property type="component" value="Unassembled WGS sequence"/>
</dbReference>
<evidence type="ECO:0000256" key="8">
    <source>
        <dbReference type="ARBA" id="ARBA00023239"/>
    </source>
</evidence>
<dbReference type="SUPFAM" id="SSF52518">
    <property type="entry name" value="Thiamin diphosphate-binding fold (THDP-binding)"/>
    <property type="match status" value="2"/>
</dbReference>
<keyword evidence="4 9" id="KW-0479">Metal-binding</keyword>
<dbReference type="PANTHER" id="PTHR43452">
    <property type="entry name" value="PYRUVATE DECARBOXYLASE"/>
    <property type="match status" value="1"/>
</dbReference>
<dbReference type="InterPro" id="IPR029061">
    <property type="entry name" value="THDP-binding"/>
</dbReference>
<dbReference type="EMBL" id="JAPDMQ010000927">
    <property type="protein sequence ID" value="KAK0519696.1"/>
    <property type="molecule type" value="Genomic_DNA"/>
</dbReference>
<dbReference type="InterPro" id="IPR047214">
    <property type="entry name" value="TPP_PDC_IPDC"/>
</dbReference>
<keyword evidence="15" id="KW-1185">Reference proteome</keyword>
<keyword evidence="8" id="KW-0456">Lyase</keyword>
<evidence type="ECO:0000256" key="10">
    <source>
        <dbReference type="RuleBase" id="RU362132"/>
    </source>
</evidence>
<dbReference type="Pfam" id="PF02775">
    <property type="entry name" value="TPP_enzyme_C"/>
    <property type="match status" value="1"/>
</dbReference>
<dbReference type="InterPro" id="IPR047213">
    <property type="entry name" value="TPP_PYR_PDC_IPDC-like"/>
</dbReference>
<feature type="domain" description="Thiamine pyrophosphate enzyme N-terminal TPP-binding" evidence="13">
    <location>
        <begin position="11"/>
        <end position="132"/>
    </location>
</feature>
<keyword evidence="5" id="KW-0210">Decarboxylase</keyword>
<dbReference type="GO" id="GO:0030976">
    <property type="term" value="F:thiamine pyrophosphate binding"/>
    <property type="evidence" value="ECO:0007669"/>
    <property type="project" value="InterPro"/>
</dbReference>
<dbReference type="GO" id="GO:0000949">
    <property type="term" value="P:aromatic amino acid family catabolic process to alcohol via Ehrlich pathway"/>
    <property type="evidence" value="ECO:0007669"/>
    <property type="project" value="TreeGrafter"/>
</dbReference>
<dbReference type="FunFam" id="3.40.50.970:FF:000024">
    <property type="entry name" value="Pyruvate decarboxylase isozyme"/>
    <property type="match status" value="1"/>
</dbReference>
<dbReference type="InterPro" id="IPR011766">
    <property type="entry name" value="TPP_enzyme_TPP-bd"/>
</dbReference>
<name>A0AAN6G5M8_9BASI</name>
<comment type="caution">
    <text evidence="14">The sequence shown here is derived from an EMBL/GenBank/DDBJ whole genome shotgun (WGS) entry which is preliminary data.</text>
</comment>
<evidence type="ECO:0000313" key="15">
    <source>
        <dbReference type="Proteomes" id="UP001176521"/>
    </source>
</evidence>
<evidence type="ECO:0000259" key="13">
    <source>
        <dbReference type="Pfam" id="PF02776"/>
    </source>
</evidence>
<evidence type="ECO:0000259" key="12">
    <source>
        <dbReference type="Pfam" id="PF02775"/>
    </source>
</evidence>
<evidence type="ECO:0000256" key="4">
    <source>
        <dbReference type="ARBA" id="ARBA00022723"/>
    </source>
</evidence>
<dbReference type="InterPro" id="IPR012001">
    <property type="entry name" value="Thiamin_PyroP_enz_TPP-bd_dom"/>
</dbReference>
<dbReference type="AlphaFoldDB" id="A0AAN6G5M8"/>
<dbReference type="GO" id="GO:0005829">
    <property type="term" value="C:cytosol"/>
    <property type="evidence" value="ECO:0007669"/>
    <property type="project" value="TreeGrafter"/>
</dbReference>
<dbReference type="GO" id="GO:0005634">
    <property type="term" value="C:nucleus"/>
    <property type="evidence" value="ECO:0007669"/>
    <property type="project" value="TreeGrafter"/>
</dbReference>
<evidence type="ECO:0000256" key="5">
    <source>
        <dbReference type="ARBA" id="ARBA00022793"/>
    </source>
</evidence>
<evidence type="ECO:0008006" key="16">
    <source>
        <dbReference type="Google" id="ProtNLM"/>
    </source>
</evidence>
<evidence type="ECO:0000256" key="3">
    <source>
        <dbReference type="ARBA" id="ARBA00007812"/>
    </source>
</evidence>
<reference evidence="14" key="1">
    <citation type="journal article" date="2023" name="PhytoFront">
        <title>Draft Genome Resources of Seven Strains of Tilletia horrida, Causal Agent of Kernel Smut of Rice.</title>
        <authorList>
            <person name="Khanal S."/>
            <person name="Antony Babu S."/>
            <person name="Zhou X.G."/>
        </authorList>
    </citation>
    <scope>NUCLEOTIDE SEQUENCE</scope>
    <source>
        <strain evidence="14">TX3</strain>
    </source>
</reference>
<keyword evidence="7 10" id="KW-0786">Thiamine pyrophosphate</keyword>
<evidence type="ECO:0000259" key="11">
    <source>
        <dbReference type="Pfam" id="PF00205"/>
    </source>
</evidence>
<dbReference type="SUPFAM" id="SSF52467">
    <property type="entry name" value="DHS-like NAD/FAD-binding domain"/>
    <property type="match status" value="1"/>
</dbReference>
<dbReference type="Gene3D" id="3.40.50.970">
    <property type="match status" value="2"/>
</dbReference>
<evidence type="ECO:0000256" key="6">
    <source>
        <dbReference type="ARBA" id="ARBA00022842"/>
    </source>
</evidence>
<evidence type="ECO:0000256" key="7">
    <source>
        <dbReference type="ARBA" id="ARBA00023052"/>
    </source>
</evidence>
<feature type="domain" description="Thiamine pyrophosphate enzyme central" evidence="11">
    <location>
        <begin position="224"/>
        <end position="331"/>
    </location>
</feature>
<protein>
    <recommendedName>
        <fullName evidence="16">Pyruvate decarboxylase</fullName>
    </recommendedName>
</protein>
<dbReference type="CDD" id="cd07038">
    <property type="entry name" value="TPP_PYR_PDC_IPDC_like"/>
    <property type="match status" value="1"/>
</dbReference>
<sequence>MSSSSSSQTVTAGDYLLQRLAQLGVRSLYGVPGDYSLGFLSLLQSSSSPASTDESSAAAAPQIRWVGNANELNAAYCADGYSRAKKTLSAVVTTFGVGELSALNGIAGAMSERVPVVHIVGVPASSAEGNHSILHHTLGDGQFDTFEAMSARISVAHTRLRANGSMDIPAEIDRVLHQTVVQARPGYIALPTEVVHAKVSAQRLSTPIDTSQPDNDERAEAAALEEIVKRVKEAQDPIIIVDACAIRHFVLDEVRELVEKSGLAFLHTPMGKTALSEQHPQYAGVYVGSISEPEVKERVESADLLILVGSIMSDFNSGAFTYRTPQTRRIELHSGHTLISYARYDGVGMKTLLPKLSAALADDHDRRLAHTQKTLPAFANKLPSREEEGEFGGPQGDLISQAYLWPRVGLSFLRSGDYVVVETGTSSFGSVEARFPEDTTYVTQVLWGSIGWSVPCTLGVALAARELNKKHRVILFVGDGSLQLTVQEISTMIREGVCPYIFVLSNDGYEIERQIHGPDARYNNVAPWNHKAILSAFSGYDEPKTTFGADKEDAKKSHADDVPSSKTQYYGVRTKAELDALFADEEFNTPDRLRLIELFMPRGDAPRALKRQAEASAKLNAYEDD</sequence>